<feature type="region of interest" description="Disordered" evidence="7">
    <location>
        <begin position="38"/>
        <end position="69"/>
    </location>
</feature>
<dbReference type="Pfam" id="PF09451">
    <property type="entry name" value="ATG27"/>
    <property type="match status" value="1"/>
</dbReference>
<comment type="caution">
    <text evidence="9">The sequence shown here is derived from an EMBL/GenBank/DDBJ whole genome shotgun (WGS) entry which is preliminary data.</text>
</comment>
<dbReference type="InterPro" id="IPR009011">
    <property type="entry name" value="Man6P_isomerase_rcpt-bd_dom_sf"/>
</dbReference>
<name>A0AAD6J3Z6_DREDA</name>
<feature type="transmembrane region" description="Helical" evidence="8">
    <location>
        <begin position="315"/>
        <end position="339"/>
    </location>
</feature>
<evidence type="ECO:0000256" key="5">
    <source>
        <dbReference type="ARBA" id="ARBA00022989"/>
    </source>
</evidence>
<evidence type="ECO:0000256" key="8">
    <source>
        <dbReference type="SAM" id="Phobius"/>
    </source>
</evidence>
<reference evidence="9" key="1">
    <citation type="submission" date="2023-01" db="EMBL/GenBank/DDBJ databases">
        <title>The chitinases involved in constricting ring structure development in the nematode-trapping fungus Drechslerella dactyloides.</title>
        <authorList>
            <person name="Wang R."/>
            <person name="Zhang L."/>
            <person name="Tang P."/>
            <person name="Li S."/>
            <person name="Liang L."/>
        </authorList>
    </citation>
    <scope>NUCLEOTIDE SEQUENCE</scope>
    <source>
        <strain evidence="9">YMF1.00031</strain>
    </source>
</reference>
<gene>
    <name evidence="9" type="ORF">Dda_2199</name>
</gene>
<evidence type="ECO:0000256" key="7">
    <source>
        <dbReference type="SAM" id="MobiDB-lite"/>
    </source>
</evidence>
<dbReference type="EMBL" id="JAQGDS010000002">
    <property type="protein sequence ID" value="KAJ6263631.1"/>
    <property type="molecule type" value="Genomic_DNA"/>
</dbReference>
<evidence type="ECO:0008006" key="11">
    <source>
        <dbReference type="Google" id="ProtNLM"/>
    </source>
</evidence>
<keyword evidence="4" id="KW-0653">Protein transport</keyword>
<evidence type="ECO:0000256" key="1">
    <source>
        <dbReference type="ARBA" id="ARBA00004472"/>
    </source>
</evidence>
<evidence type="ECO:0000313" key="9">
    <source>
        <dbReference type="EMBL" id="KAJ6263631.1"/>
    </source>
</evidence>
<evidence type="ECO:0000313" key="10">
    <source>
        <dbReference type="Proteomes" id="UP001221413"/>
    </source>
</evidence>
<keyword evidence="3" id="KW-0732">Signal</keyword>
<organism evidence="9 10">
    <name type="scientific">Drechslerella dactyloides</name>
    <name type="common">Nematode-trapping fungus</name>
    <name type="synonym">Arthrobotrys dactyloides</name>
    <dbReference type="NCBI Taxonomy" id="74499"/>
    <lineage>
        <taxon>Eukaryota</taxon>
        <taxon>Fungi</taxon>
        <taxon>Dikarya</taxon>
        <taxon>Ascomycota</taxon>
        <taxon>Pezizomycotina</taxon>
        <taxon>Orbiliomycetes</taxon>
        <taxon>Orbiliales</taxon>
        <taxon>Orbiliaceae</taxon>
        <taxon>Drechslerella</taxon>
    </lineage>
</organism>
<dbReference type="GO" id="GO:0012505">
    <property type="term" value="C:endomembrane system"/>
    <property type="evidence" value="ECO:0007669"/>
    <property type="project" value="UniProtKB-ARBA"/>
</dbReference>
<keyword evidence="6 8" id="KW-0472">Membrane</keyword>
<accession>A0AAD6J3Z6</accession>
<keyword evidence="5 8" id="KW-1133">Transmembrane helix</keyword>
<evidence type="ECO:0000256" key="6">
    <source>
        <dbReference type="ARBA" id="ARBA00023136"/>
    </source>
</evidence>
<evidence type="ECO:0000256" key="3">
    <source>
        <dbReference type="ARBA" id="ARBA00022729"/>
    </source>
</evidence>
<dbReference type="InterPro" id="IPR018939">
    <property type="entry name" value="Autophagy-rel_prot_27"/>
</dbReference>
<dbReference type="PANTHER" id="PTHR15071:SF13">
    <property type="entry name" value="AUTOPHAGY-RELATED PROTEIN 27"/>
    <property type="match status" value="1"/>
</dbReference>
<dbReference type="Proteomes" id="UP001221413">
    <property type="component" value="Unassembled WGS sequence"/>
</dbReference>
<dbReference type="GO" id="GO:0015031">
    <property type="term" value="P:protein transport"/>
    <property type="evidence" value="ECO:0007669"/>
    <property type="project" value="UniProtKB-KW"/>
</dbReference>
<dbReference type="SUPFAM" id="SSF50911">
    <property type="entry name" value="Mannose 6-phosphate receptor domain"/>
    <property type="match status" value="1"/>
</dbReference>
<dbReference type="PANTHER" id="PTHR15071">
    <property type="entry name" value="MANNOSE-6-PHOSPHATE RECEPTOR FAMILY MEMBER"/>
    <property type="match status" value="1"/>
</dbReference>
<dbReference type="GO" id="GO:0034045">
    <property type="term" value="C:phagophore assembly site membrane"/>
    <property type="evidence" value="ECO:0007669"/>
    <property type="project" value="UniProtKB-SubCell"/>
</dbReference>
<evidence type="ECO:0000256" key="2">
    <source>
        <dbReference type="ARBA" id="ARBA00022692"/>
    </source>
</evidence>
<sequence length="392" mass="43576">MVCGGATGVCLVDDEVPAMIPGYEERKRAVSQAFHVDDDTISGRTRPRRNYPELRTAREERSEKRDQEKKRLSFRHRDLLFLPLPFHLLPSTSSSLRRSSVVILPPTTPLPPTALLPNQDTMRPQTSLSLLSTLLLLPISSLADFTGTAEADGVKFDFKELKQHSVVVTVKEAPSGAIEWDKDIDSNDRCADGTQVCLVDWPSHDGKPDPKPLHIIPIADAKSSKDSEPEYTIMRDSDKKVLGLNVTLHGGEYANAKQSAIVEFLCDDKEDGNSEDALKVVSYDQSTLVLEWKTKHACEGAMDKTPGESKGGWGFFTWFIVIYPTWGSVFLAVAAYLIFGSWLNYNKYGARGWDLLPHSDTLRDLPYLIKDFLRRAVNTFQGSGGRGGYSAI</sequence>
<keyword evidence="4" id="KW-0813">Transport</keyword>
<evidence type="ECO:0000256" key="4">
    <source>
        <dbReference type="ARBA" id="ARBA00022927"/>
    </source>
</evidence>
<keyword evidence="2 8" id="KW-0812">Transmembrane</keyword>
<comment type="subcellular location">
    <subcellularLocation>
        <location evidence="1">Preautophagosomal structure membrane</location>
        <topology evidence="1">Single-pass type I membrane protein</topology>
    </subcellularLocation>
</comment>
<dbReference type="Gene3D" id="2.70.130.10">
    <property type="entry name" value="Mannose-6-phosphate receptor binding domain"/>
    <property type="match status" value="1"/>
</dbReference>
<proteinExistence type="predicted"/>
<dbReference type="AlphaFoldDB" id="A0AAD6J3Z6"/>
<feature type="compositionally biased region" description="Basic and acidic residues" evidence="7">
    <location>
        <begin position="50"/>
        <end position="69"/>
    </location>
</feature>
<keyword evidence="10" id="KW-1185">Reference proteome</keyword>
<protein>
    <recommendedName>
        <fullName evidence="11">Autophagy-related protein 27</fullName>
    </recommendedName>
</protein>